<gene>
    <name evidence="1" type="ORF">ABNN70_06565</name>
</gene>
<proteinExistence type="predicted"/>
<dbReference type="AlphaFoldDB" id="A0AAU8IIF0"/>
<dbReference type="EMBL" id="CP159510">
    <property type="protein sequence ID" value="XCJ18102.1"/>
    <property type="molecule type" value="Genomic_DNA"/>
</dbReference>
<organism evidence="1">
    <name type="scientific">Sporolactobacillus sp. Y61</name>
    <dbReference type="NCBI Taxonomy" id="3160863"/>
    <lineage>
        <taxon>Bacteria</taxon>
        <taxon>Bacillati</taxon>
        <taxon>Bacillota</taxon>
        <taxon>Bacilli</taxon>
        <taxon>Bacillales</taxon>
        <taxon>Sporolactobacillaceae</taxon>
        <taxon>Sporolactobacillus</taxon>
    </lineage>
</organism>
<dbReference type="RefSeq" id="WP_353949181.1">
    <property type="nucleotide sequence ID" value="NZ_CP159510.1"/>
</dbReference>
<accession>A0AAU8IIF0</accession>
<reference evidence="1" key="1">
    <citation type="submission" date="2024-06" db="EMBL/GenBank/DDBJ databases">
        <authorList>
            <person name="Fan A."/>
            <person name="Zhang F.Y."/>
            <person name="Zhang L."/>
        </authorList>
    </citation>
    <scope>NUCLEOTIDE SEQUENCE</scope>
    <source>
        <strain evidence="1">Y61</strain>
    </source>
</reference>
<name>A0AAU8IIF0_9BACL</name>
<protein>
    <submittedName>
        <fullName evidence="1">Uncharacterized protein</fullName>
    </submittedName>
</protein>
<sequence>MSLETVGYFSSAVNIIRFRLAVRTGWFFHVAELYHSGWLD</sequence>
<evidence type="ECO:0000313" key="1">
    <source>
        <dbReference type="EMBL" id="XCJ18102.1"/>
    </source>
</evidence>